<evidence type="ECO:0000256" key="1">
    <source>
        <dbReference type="SAM" id="MobiDB-lite"/>
    </source>
</evidence>
<dbReference type="InterPro" id="IPR032675">
    <property type="entry name" value="LRR_dom_sf"/>
</dbReference>
<feature type="domain" description="F-box" evidence="2">
    <location>
        <begin position="23"/>
        <end position="68"/>
    </location>
</feature>
<evidence type="ECO:0000259" key="2">
    <source>
        <dbReference type="PROSITE" id="PS50181"/>
    </source>
</evidence>
<protein>
    <recommendedName>
        <fullName evidence="2">F-box domain-containing protein</fullName>
    </recommendedName>
</protein>
<organism evidence="3 4">
    <name type="scientific">Aspergillus mulundensis</name>
    <dbReference type="NCBI Taxonomy" id="1810919"/>
    <lineage>
        <taxon>Eukaryota</taxon>
        <taxon>Fungi</taxon>
        <taxon>Dikarya</taxon>
        <taxon>Ascomycota</taxon>
        <taxon>Pezizomycotina</taxon>
        <taxon>Eurotiomycetes</taxon>
        <taxon>Eurotiomycetidae</taxon>
        <taxon>Eurotiales</taxon>
        <taxon>Aspergillaceae</taxon>
        <taxon>Aspergillus</taxon>
        <taxon>Aspergillus subgen. Nidulantes</taxon>
    </lineage>
</organism>
<name>A0A3D8T2G7_9EURO</name>
<dbReference type="Proteomes" id="UP000256690">
    <property type="component" value="Unassembled WGS sequence"/>
</dbReference>
<keyword evidence="4" id="KW-1185">Reference proteome</keyword>
<accession>A0A3D8T2G7</accession>
<dbReference type="OrthoDB" id="2522477at2759"/>
<dbReference type="InterPro" id="IPR036047">
    <property type="entry name" value="F-box-like_dom_sf"/>
</dbReference>
<dbReference type="Gene3D" id="3.80.10.10">
    <property type="entry name" value="Ribonuclease Inhibitor"/>
    <property type="match status" value="1"/>
</dbReference>
<dbReference type="Pfam" id="PF12937">
    <property type="entry name" value="F-box-like"/>
    <property type="match status" value="1"/>
</dbReference>
<dbReference type="EMBL" id="PVWQ01000001">
    <property type="protein sequence ID" value="RDW92743.1"/>
    <property type="molecule type" value="Genomic_DNA"/>
</dbReference>
<dbReference type="InterPro" id="IPR001810">
    <property type="entry name" value="F-box_dom"/>
</dbReference>
<feature type="region of interest" description="Disordered" evidence="1">
    <location>
        <begin position="407"/>
        <end position="467"/>
    </location>
</feature>
<dbReference type="RefSeq" id="XP_026607926.1">
    <property type="nucleotide sequence ID" value="XM_026742081.1"/>
</dbReference>
<reference evidence="3 4" key="1">
    <citation type="journal article" date="2018" name="IMA Fungus">
        <title>IMA Genome-F 9: Draft genome sequence of Annulohypoxylon stygium, Aspergillus mulundensis, Berkeleyomyces basicola (syn. Thielaviopsis basicola), Ceratocystis smalleyi, two Cercospora beticola strains, Coleophoma cylindrospora, Fusarium fracticaudum, Phialophora cf. hyalina, and Morchella septimelata.</title>
        <authorList>
            <person name="Wingfield B.D."/>
            <person name="Bills G.F."/>
            <person name="Dong Y."/>
            <person name="Huang W."/>
            <person name="Nel W.J."/>
            <person name="Swalarsk-Parry B.S."/>
            <person name="Vaghefi N."/>
            <person name="Wilken P.M."/>
            <person name="An Z."/>
            <person name="de Beer Z.W."/>
            <person name="De Vos L."/>
            <person name="Chen L."/>
            <person name="Duong T.A."/>
            <person name="Gao Y."/>
            <person name="Hammerbacher A."/>
            <person name="Kikkert J.R."/>
            <person name="Li Y."/>
            <person name="Li H."/>
            <person name="Li K."/>
            <person name="Li Q."/>
            <person name="Liu X."/>
            <person name="Ma X."/>
            <person name="Naidoo K."/>
            <person name="Pethybridge S.J."/>
            <person name="Sun J."/>
            <person name="Steenkamp E.T."/>
            <person name="van der Nest M.A."/>
            <person name="van Wyk S."/>
            <person name="Wingfield M.J."/>
            <person name="Xiong C."/>
            <person name="Yue Q."/>
            <person name="Zhang X."/>
        </authorList>
    </citation>
    <scope>NUCLEOTIDE SEQUENCE [LARGE SCALE GENOMIC DNA]</scope>
    <source>
        <strain evidence="3 4">DSM 5745</strain>
    </source>
</reference>
<proteinExistence type="predicted"/>
<dbReference type="AlphaFoldDB" id="A0A3D8T2G7"/>
<gene>
    <name evidence="3" type="ORF">DSM5745_00065</name>
</gene>
<dbReference type="SUPFAM" id="SSF81383">
    <property type="entry name" value="F-box domain"/>
    <property type="match status" value="1"/>
</dbReference>
<comment type="caution">
    <text evidence="3">The sequence shown here is derived from an EMBL/GenBank/DDBJ whole genome shotgun (WGS) entry which is preliminary data.</text>
</comment>
<dbReference type="STRING" id="1810919.A0A3D8T2G7"/>
<dbReference type="GeneID" id="38110435"/>
<evidence type="ECO:0000313" key="4">
    <source>
        <dbReference type="Proteomes" id="UP000256690"/>
    </source>
</evidence>
<evidence type="ECO:0000313" key="3">
    <source>
        <dbReference type="EMBL" id="RDW92743.1"/>
    </source>
</evidence>
<dbReference type="SUPFAM" id="SSF52047">
    <property type="entry name" value="RNI-like"/>
    <property type="match status" value="1"/>
</dbReference>
<sequence length="516" mass="57198">MSSQSIAQYMISRPNLPPHPRTLKHLLTLPPALLNRILSFLPPAALAVLLRVNRYLNATATPLLYRRVIIHPDLGVDAATMQFIRDPSRTFVYALSRHYEPVRLVQELVVHQHYAFYMPFADALDRMIAQMRNLERLVIKACYATTPLLSEEPGLAGPLRAQIGGVFSRWASSLLMGKLESCEISLSFDVPWNFTEYTALLTHHTLKRLTIHNASIHDFHTRMNTHSTRLQSLTLLCCDITPTALLKILTLPRALTHLSLTGPRQIGGAVHTSSQHALYLAALEPQQNSLKSFEWTLSRLRIANVTPLDFSHLSSLETLTFTPFLIRARGTLQNLTPLASPCPFPSSLKELRILHIWSGTVVEAERMVMVVVGHLSRNGQMGNLERVVFDTPRAPWFRREYPLPALPTLGLPGGEGPETQTGTHDDGEDAASTSSLSEGLDTDPDPAQTQEEREEAGGDTETKPSLRIERTRCQLGRSFAADDLGECPCCDYDLGRTVVFEVNGRGGGNGTPNATP</sequence>
<dbReference type="PROSITE" id="PS50181">
    <property type="entry name" value="FBOX"/>
    <property type="match status" value="1"/>
</dbReference>